<evidence type="ECO:0000256" key="3">
    <source>
        <dbReference type="ARBA" id="ARBA00022692"/>
    </source>
</evidence>
<dbReference type="PANTHER" id="PTHR12804:SF0">
    <property type="entry name" value="SIGNAL PEPTIDASE COMPLEX SUBUNIT 3"/>
    <property type="match status" value="1"/>
</dbReference>
<dbReference type="OrthoDB" id="10261524at2759"/>
<keyword evidence="4" id="KW-0256">Endoplasmic reticulum</keyword>
<proteinExistence type="inferred from homology"/>
<feature type="compositionally biased region" description="Polar residues" evidence="11">
    <location>
        <begin position="17"/>
        <end position="47"/>
    </location>
</feature>
<sequence>MPSTAFSSLRRRIATLFNPSLSSSSADRTKATATTDQQGVDSAQTAKKSCVPAGNPPPKFSKIIKNLRLPWKKKRPSNTLPAQVPRQQHQDLEVAFQDSTHIVQAVHEPYNEHQHRLISRRNSGITVGTDRHSLWDTHSEFSVPSPRSPAFRYRMHYGPSIENIENMGEAYQPNDDDEDDYRHRFLTSEDEFVKELDKELAHASVRVMKKRNSKQLRIRLSIEGARPGSGSIVSSVLSTPVSVVRCKTSRGTYDTSSCPSTPTTPTSSLPFLHCKTTKGSYDATSSSSPTTPISTRPFLPSSLPLGSPGFTQRFSSKVAPSPSSSRHASPKPPPLARLTSFSDLQDHQGPVMLTKEHIEYIQWIQSRLRLLENSAPRSASSEHEQQQSHRQHPHNLNQQQRQQQVIVDHTPTSIPTQHREQINSEELVTSLQQCLRAKPSLIRRVDTGYDPSTHMQQRRRISAIDRTDCQSPTGLSHTAEPRSFSFLDWGSRWNYFTATAAGSLNLSTAALAATAAAAVIRPSRHSNNNTDTFFGGEPTGRMEGLPEQDKERMASKIRLELSLWGTEALLRQYETLVVQDWELKLGNLGTSASNAGVDTESAGQEQQQQREQNKQQRQQGLLKTNKRRVRNPPFLQNRANAVMAFSISAIFCLLGAIAFSALIIPSNPTGAVALDSIKVVTGRYDKNWVDFKTRNSEFANTIMRIDADLSSLFHWNTKQLFVYAVAEYSTPTHPKNQIVLWDTIIKRKSDAVISKRGLNNKYSLIDVNKKWTDVNANVSLHWNIVPYVGFMTYGHSKASEGYAFPLPSGIQT</sequence>
<keyword evidence="6 12" id="KW-1133">Transmembrane helix</keyword>
<comment type="similarity">
    <text evidence="2">Belongs to the SPCS3 family.</text>
</comment>
<evidence type="ECO:0000256" key="8">
    <source>
        <dbReference type="ARBA" id="ARBA00029556"/>
    </source>
</evidence>
<dbReference type="GO" id="GO:0045047">
    <property type="term" value="P:protein targeting to ER"/>
    <property type="evidence" value="ECO:0007669"/>
    <property type="project" value="TreeGrafter"/>
</dbReference>
<keyword evidence="5" id="KW-0735">Signal-anchor</keyword>
<comment type="subcellular location">
    <subcellularLocation>
        <location evidence="1">Endoplasmic reticulum membrane</location>
        <topology evidence="1">Single-pass type II membrane protein</topology>
    </subcellularLocation>
</comment>
<organism evidence="13 14">
    <name type="scientific">Linnemannia gamsii</name>
    <dbReference type="NCBI Taxonomy" id="64522"/>
    <lineage>
        <taxon>Eukaryota</taxon>
        <taxon>Fungi</taxon>
        <taxon>Fungi incertae sedis</taxon>
        <taxon>Mucoromycota</taxon>
        <taxon>Mortierellomycotina</taxon>
        <taxon>Mortierellomycetes</taxon>
        <taxon>Mortierellales</taxon>
        <taxon>Mortierellaceae</taxon>
        <taxon>Linnemannia</taxon>
    </lineage>
</organism>
<keyword evidence="7 12" id="KW-0472">Membrane</keyword>
<dbReference type="PANTHER" id="PTHR12804">
    <property type="entry name" value="MICROSOMAL SIGNAL PEPTIDASE 23 KD SUBUNIT SPC22/23"/>
    <property type="match status" value="1"/>
</dbReference>
<keyword evidence="14" id="KW-1185">Reference proteome</keyword>
<evidence type="ECO:0000256" key="5">
    <source>
        <dbReference type="ARBA" id="ARBA00022968"/>
    </source>
</evidence>
<evidence type="ECO:0000256" key="1">
    <source>
        <dbReference type="ARBA" id="ARBA00004648"/>
    </source>
</evidence>
<feature type="compositionally biased region" description="Low complexity" evidence="11">
    <location>
        <begin position="284"/>
        <end position="327"/>
    </location>
</feature>
<comment type="function">
    <text evidence="10">Essential component of the signal peptidase complex (SPC) which catalyzes the cleavage of N-terminal signal sequences from nascent proteins as they are translocated into the lumen of the endoplasmic reticulum. Essential for the SPC catalytic activity, possibly by stabilizing and positioning the active center of the complex close to the lumenal surface. Essential for viability.</text>
</comment>
<dbReference type="InterPro" id="IPR007653">
    <property type="entry name" value="SPC3"/>
</dbReference>
<feature type="region of interest" description="Disordered" evidence="11">
    <location>
        <begin position="374"/>
        <end position="404"/>
    </location>
</feature>
<evidence type="ECO:0000313" key="13">
    <source>
        <dbReference type="EMBL" id="KAG0317931.1"/>
    </source>
</evidence>
<evidence type="ECO:0000313" key="14">
    <source>
        <dbReference type="Proteomes" id="UP000823405"/>
    </source>
</evidence>
<evidence type="ECO:0000256" key="11">
    <source>
        <dbReference type="SAM" id="MobiDB-lite"/>
    </source>
</evidence>
<dbReference type="Proteomes" id="UP000823405">
    <property type="component" value="Unassembled WGS sequence"/>
</dbReference>
<feature type="transmembrane region" description="Helical" evidence="12">
    <location>
        <begin position="641"/>
        <end position="664"/>
    </location>
</feature>
<feature type="region of interest" description="Disordered" evidence="11">
    <location>
        <begin position="249"/>
        <end position="339"/>
    </location>
</feature>
<dbReference type="GO" id="GO:0006465">
    <property type="term" value="P:signal peptide processing"/>
    <property type="evidence" value="ECO:0007669"/>
    <property type="project" value="InterPro"/>
</dbReference>
<evidence type="ECO:0000256" key="4">
    <source>
        <dbReference type="ARBA" id="ARBA00022824"/>
    </source>
</evidence>
<evidence type="ECO:0000256" key="9">
    <source>
        <dbReference type="ARBA" id="ARBA00033146"/>
    </source>
</evidence>
<evidence type="ECO:0000256" key="6">
    <source>
        <dbReference type="ARBA" id="ARBA00022989"/>
    </source>
</evidence>
<reference evidence="13" key="1">
    <citation type="journal article" date="2020" name="Fungal Divers.">
        <title>Resolving the Mortierellaceae phylogeny through synthesis of multi-gene phylogenetics and phylogenomics.</title>
        <authorList>
            <person name="Vandepol N."/>
            <person name="Liber J."/>
            <person name="Desiro A."/>
            <person name="Na H."/>
            <person name="Kennedy M."/>
            <person name="Barry K."/>
            <person name="Grigoriev I.V."/>
            <person name="Miller A.N."/>
            <person name="O'Donnell K."/>
            <person name="Stajich J.E."/>
            <person name="Bonito G."/>
        </authorList>
    </citation>
    <scope>NUCLEOTIDE SEQUENCE</scope>
    <source>
        <strain evidence="13">NVP60</strain>
    </source>
</reference>
<dbReference type="AlphaFoldDB" id="A0A9P6RHY1"/>
<gene>
    <name evidence="13" type="ORF">BGZ97_004646</name>
</gene>
<accession>A0A9P6RHY1</accession>
<comment type="caution">
    <text evidence="13">The sequence shown here is derived from an EMBL/GenBank/DDBJ whole genome shotgun (WGS) entry which is preliminary data.</text>
</comment>
<feature type="compositionally biased region" description="Low complexity" evidence="11">
    <location>
        <begin position="603"/>
        <end position="623"/>
    </location>
</feature>
<evidence type="ECO:0000256" key="10">
    <source>
        <dbReference type="ARBA" id="ARBA00045670"/>
    </source>
</evidence>
<feature type="compositionally biased region" description="Low complexity" evidence="11">
    <location>
        <begin position="394"/>
        <end position="404"/>
    </location>
</feature>
<feature type="region of interest" description="Disordered" evidence="11">
    <location>
        <begin position="17"/>
        <end position="61"/>
    </location>
</feature>
<evidence type="ECO:0000256" key="2">
    <source>
        <dbReference type="ARBA" id="ARBA00009289"/>
    </source>
</evidence>
<evidence type="ECO:0000256" key="12">
    <source>
        <dbReference type="SAM" id="Phobius"/>
    </source>
</evidence>
<protein>
    <recommendedName>
        <fullName evidence="8">Signal peptidase complex subunit 3</fullName>
    </recommendedName>
    <alternativeName>
        <fullName evidence="9">Microsomal signal peptidase subunit 3</fullName>
    </alternativeName>
</protein>
<feature type="compositionally biased region" description="Low complexity" evidence="11">
    <location>
        <begin position="255"/>
        <end position="268"/>
    </location>
</feature>
<name>A0A9P6RHY1_9FUNG</name>
<dbReference type="GO" id="GO:0005787">
    <property type="term" value="C:signal peptidase complex"/>
    <property type="evidence" value="ECO:0007669"/>
    <property type="project" value="InterPro"/>
</dbReference>
<feature type="region of interest" description="Disordered" evidence="11">
    <location>
        <begin position="594"/>
        <end position="626"/>
    </location>
</feature>
<dbReference type="EMBL" id="JAAAIN010000218">
    <property type="protein sequence ID" value="KAG0317931.1"/>
    <property type="molecule type" value="Genomic_DNA"/>
</dbReference>
<keyword evidence="3 12" id="KW-0812">Transmembrane</keyword>
<evidence type="ECO:0000256" key="7">
    <source>
        <dbReference type="ARBA" id="ARBA00023136"/>
    </source>
</evidence>
<dbReference type="Pfam" id="PF04573">
    <property type="entry name" value="SPC22"/>
    <property type="match status" value="1"/>
</dbReference>